<keyword evidence="4" id="KW-0449">Lipoprotein</keyword>
<accession>A0A918TLK0</accession>
<dbReference type="PROSITE" id="PS51257">
    <property type="entry name" value="PROKAR_LIPOPROTEIN"/>
    <property type="match status" value="1"/>
</dbReference>
<dbReference type="InterPro" id="IPR025164">
    <property type="entry name" value="Toastrack_DUF4097"/>
</dbReference>
<feature type="signal peptide" evidence="2">
    <location>
        <begin position="1"/>
        <end position="21"/>
    </location>
</feature>
<comment type="caution">
    <text evidence="4">The sequence shown here is derived from an EMBL/GenBank/DDBJ whole genome shotgun (WGS) entry which is preliminary data.</text>
</comment>
<evidence type="ECO:0000313" key="5">
    <source>
        <dbReference type="Proteomes" id="UP000646244"/>
    </source>
</evidence>
<evidence type="ECO:0000259" key="3">
    <source>
        <dbReference type="Pfam" id="PF13349"/>
    </source>
</evidence>
<dbReference type="Pfam" id="PF13349">
    <property type="entry name" value="DUF4097"/>
    <property type="match status" value="1"/>
</dbReference>
<sequence length="259" mass="26956">MVARASRVVRIPALVAGTLIAGATLTGCGTADVDDATPESKSFTIGGRELVVDSDNSRIELVPAAGEGKEIKVTRWFDGWTIGGSAGTTWEMKEDGKTLRLRMKCDGISADCEAKHRIEVPRGVTVTVDDTNGSVSARGFETGMKVTSTNGAIDVRGSKGPLELRSTNGGIDVRDVASRSVSATSTNGAVRLGLTSVPETVTTRTTNGAIRIDLPRAPYKVDADSQNGKVSVDVPRDSAARPAVAARSNNGAIDVRSTG</sequence>
<dbReference type="AlphaFoldDB" id="A0A918TLK0"/>
<reference evidence="4" key="2">
    <citation type="submission" date="2020-09" db="EMBL/GenBank/DDBJ databases">
        <authorList>
            <person name="Sun Q."/>
            <person name="Ohkuma M."/>
        </authorList>
    </citation>
    <scope>NUCLEOTIDE SEQUENCE</scope>
    <source>
        <strain evidence="4">JCM 4633</strain>
    </source>
</reference>
<reference evidence="4" key="1">
    <citation type="journal article" date="2014" name="Int. J. Syst. Evol. Microbiol.">
        <title>Complete genome sequence of Corynebacterium casei LMG S-19264T (=DSM 44701T), isolated from a smear-ripened cheese.</title>
        <authorList>
            <consortium name="US DOE Joint Genome Institute (JGI-PGF)"/>
            <person name="Walter F."/>
            <person name="Albersmeier A."/>
            <person name="Kalinowski J."/>
            <person name="Ruckert C."/>
        </authorList>
    </citation>
    <scope>NUCLEOTIDE SEQUENCE</scope>
    <source>
        <strain evidence="4">JCM 4633</strain>
    </source>
</reference>
<evidence type="ECO:0000313" key="4">
    <source>
        <dbReference type="EMBL" id="GHC52293.1"/>
    </source>
</evidence>
<dbReference type="RefSeq" id="WP_190110305.1">
    <property type="nucleotide sequence ID" value="NZ_BMVB01000008.1"/>
</dbReference>
<feature type="compositionally biased region" description="Polar residues" evidence="1">
    <location>
        <begin position="247"/>
        <end position="259"/>
    </location>
</feature>
<feature type="region of interest" description="Disordered" evidence="1">
    <location>
        <begin position="221"/>
        <end position="259"/>
    </location>
</feature>
<organism evidence="4 5">
    <name type="scientific">Streptomyces cinnamoneus</name>
    <name type="common">Streptoverticillium cinnamoneum</name>
    <dbReference type="NCBI Taxonomy" id="53446"/>
    <lineage>
        <taxon>Bacteria</taxon>
        <taxon>Bacillati</taxon>
        <taxon>Actinomycetota</taxon>
        <taxon>Actinomycetes</taxon>
        <taxon>Kitasatosporales</taxon>
        <taxon>Streptomycetaceae</taxon>
        <taxon>Streptomyces</taxon>
        <taxon>Streptomyces cinnamoneus group</taxon>
    </lineage>
</organism>
<evidence type="ECO:0000256" key="1">
    <source>
        <dbReference type="SAM" id="MobiDB-lite"/>
    </source>
</evidence>
<evidence type="ECO:0000256" key="2">
    <source>
        <dbReference type="SAM" id="SignalP"/>
    </source>
</evidence>
<name>A0A918TLK0_STRCJ</name>
<protein>
    <submittedName>
        <fullName evidence="4">Lipoprotein</fullName>
    </submittedName>
</protein>
<dbReference type="EMBL" id="BMVB01000008">
    <property type="protein sequence ID" value="GHC52293.1"/>
    <property type="molecule type" value="Genomic_DNA"/>
</dbReference>
<gene>
    <name evidence="4" type="ORF">GCM10010507_30490</name>
</gene>
<dbReference type="Proteomes" id="UP000646244">
    <property type="component" value="Unassembled WGS sequence"/>
</dbReference>
<proteinExistence type="predicted"/>
<keyword evidence="2" id="KW-0732">Signal</keyword>
<feature type="domain" description="DUF4097" evidence="3">
    <location>
        <begin position="125"/>
        <end position="238"/>
    </location>
</feature>
<feature type="chain" id="PRO_5039350760" evidence="2">
    <location>
        <begin position="22"/>
        <end position="259"/>
    </location>
</feature>